<proteinExistence type="predicted"/>
<name>A0A238BKP8_9BILA</name>
<reference evidence="2 3" key="1">
    <citation type="submission" date="2015-12" db="EMBL/GenBank/DDBJ databases">
        <title>Draft genome of the nematode, Onchocerca flexuosa.</title>
        <authorList>
            <person name="Mitreva M."/>
        </authorList>
    </citation>
    <scope>NUCLEOTIDE SEQUENCE [LARGE SCALE GENOMIC DNA]</scope>
    <source>
        <strain evidence="2">Red Deer</strain>
    </source>
</reference>
<evidence type="ECO:0000313" key="3">
    <source>
        <dbReference type="Proteomes" id="UP000242913"/>
    </source>
</evidence>
<gene>
    <name evidence="2" type="ORF">X798_07012</name>
</gene>
<evidence type="ECO:0000313" key="2">
    <source>
        <dbReference type="EMBL" id="OZC06007.1"/>
    </source>
</evidence>
<dbReference type="Proteomes" id="UP000242913">
    <property type="component" value="Unassembled WGS sequence"/>
</dbReference>
<dbReference type="EMBL" id="KZ270269">
    <property type="protein sequence ID" value="OZC06007.1"/>
    <property type="molecule type" value="Genomic_DNA"/>
</dbReference>
<keyword evidence="3" id="KW-1185">Reference proteome</keyword>
<dbReference type="AlphaFoldDB" id="A0A238BKP8"/>
<sequence length="127" mass="13736">MEKAVEEHLLDNTDSLSTSSSGSDFVVIDRNSLSDKELIGRLVNAPMIIYDMDWNAAIASLPDDDTSESDDSCEVISISEGISAVSHANGKANIDGDEHFDSKVSFVLGSSPISEVTDYVKQKNDKH</sequence>
<feature type="region of interest" description="Disordered" evidence="1">
    <location>
        <begin position="1"/>
        <end position="21"/>
    </location>
</feature>
<evidence type="ECO:0000256" key="1">
    <source>
        <dbReference type="SAM" id="MobiDB-lite"/>
    </source>
</evidence>
<protein>
    <submittedName>
        <fullName evidence="2">Uncharacterized protein</fullName>
    </submittedName>
</protein>
<feature type="compositionally biased region" description="Basic and acidic residues" evidence="1">
    <location>
        <begin position="1"/>
        <end position="11"/>
    </location>
</feature>
<feature type="compositionally biased region" description="Low complexity" evidence="1">
    <location>
        <begin position="12"/>
        <end position="21"/>
    </location>
</feature>
<organism evidence="2 3">
    <name type="scientific">Onchocerca flexuosa</name>
    <dbReference type="NCBI Taxonomy" id="387005"/>
    <lineage>
        <taxon>Eukaryota</taxon>
        <taxon>Metazoa</taxon>
        <taxon>Ecdysozoa</taxon>
        <taxon>Nematoda</taxon>
        <taxon>Chromadorea</taxon>
        <taxon>Rhabditida</taxon>
        <taxon>Spirurina</taxon>
        <taxon>Spiruromorpha</taxon>
        <taxon>Filarioidea</taxon>
        <taxon>Onchocercidae</taxon>
        <taxon>Onchocerca</taxon>
    </lineage>
</organism>
<dbReference type="OrthoDB" id="5815246at2759"/>
<accession>A0A238BKP8</accession>